<proteinExistence type="predicted"/>
<dbReference type="Proteomes" id="UP001318860">
    <property type="component" value="Unassembled WGS sequence"/>
</dbReference>
<keyword evidence="3" id="KW-1185">Reference proteome</keyword>
<dbReference type="PANTHER" id="PTHR34657">
    <property type="entry name" value="EMBRYO SAC DEVELOPMENT ARREST 6"/>
    <property type="match status" value="1"/>
</dbReference>
<feature type="region of interest" description="Disordered" evidence="1">
    <location>
        <begin position="35"/>
        <end position="54"/>
    </location>
</feature>
<evidence type="ECO:0000256" key="1">
    <source>
        <dbReference type="SAM" id="MobiDB-lite"/>
    </source>
</evidence>
<reference evidence="2 3" key="1">
    <citation type="journal article" date="2021" name="Comput. Struct. Biotechnol. J.">
        <title>De novo genome assembly of the potent medicinal plant Rehmannia glutinosa using nanopore technology.</title>
        <authorList>
            <person name="Ma L."/>
            <person name="Dong C."/>
            <person name="Song C."/>
            <person name="Wang X."/>
            <person name="Zheng X."/>
            <person name="Niu Y."/>
            <person name="Chen S."/>
            <person name="Feng W."/>
        </authorList>
    </citation>
    <scope>NUCLEOTIDE SEQUENCE [LARGE SCALE GENOMIC DNA]</scope>
    <source>
        <strain evidence="2">DH-2019</strain>
    </source>
</reference>
<evidence type="ECO:0000313" key="3">
    <source>
        <dbReference type="Proteomes" id="UP001318860"/>
    </source>
</evidence>
<dbReference type="PANTHER" id="PTHR34657:SF4">
    <property type="entry name" value="EMBRYO SAC DEVELOPMENT ARREST 6"/>
    <property type="match status" value="1"/>
</dbReference>
<evidence type="ECO:0000313" key="2">
    <source>
        <dbReference type="EMBL" id="KAK6145749.1"/>
    </source>
</evidence>
<accession>A0ABR0WF82</accession>
<organism evidence="2 3">
    <name type="scientific">Rehmannia glutinosa</name>
    <name type="common">Chinese foxglove</name>
    <dbReference type="NCBI Taxonomy" id="99300"/>
    <lineage>
        <taxon>Eukaryota</taxon>
        <taxon>Viridiplantae</taxon>
        <taxon>Streptophyta</taxon>
        <taxon>Embryophyta</taxon>
        <taxon>Tracheophyta</taxon>
        <taxon>Spermatophyta</taxon>
        <taxon>Magnoliopsida</taxon>
        <taxon>eudicotyledons</taxon>
        <taxon>Gunneridae</taxon>
        <taxon>Pentapetalae</taxon>
        <taxon>asterids</taxon>
        <taxon>lamiids</taxon>
        <taxon>Lamiales</taxon>
        <taxon>Orobanchaceae</taxon>
        <taxon>Rehmannieae</taxon>
        <taxon>Rehmannia</taxon>
    </lineage>
</organism>
<sequence>MAYEFFTKGTLFGLKFGPTRAGFLPVNTAEVKRNRHGQFNKEAEPSGKSKPQSYSEVANLLKSDGVRILRVVNPSQLARWIHMLTFLHTWKDLIRSGGTFCSLVIFDLDEDDGQPML</sequence>
<gene>
    <name evidence="2" type="ORF">DH2020_019618</name>
</gene>
<name>A0ABR0WF82_REHGL</name>
<protein>
    <submittedName>
        <fullName evidence="2">Uncharacterized protein</fullName>
    </submittedName>
</protein>
<comment type="caution">
    <text evidence="2">The sequence shown here is derived from an EMBL/GenBank/DDBJ whole genome shotgun (WGS) entry which is preliminary data.</text>
</comment>
<dbReference type="EMBL" id="JABTTQ020000011">
    <property type="protein sequence ID" value="KAK6145749.1"/>
    <property type="molecule type" value="Genomic_DNA"/>
</dbReference>